<dbReference type="Pfam" id="PF00619">
    <property type="entry name" value="CARD"/>
    <property type="match status" value="1"/>
</dbReference>
<dbReference type="CDD" id="cd08330">
    <property type="entry name" value="CARD_ASC_NALP1"/>
    <property type="match status" value="1"/>
</dbReference>
<keyword evidence="5" id="KW-0395">Inflammatory response</keyword>
<dbReference type="InterPro" id="IPR004020">
    <property type="entry name" value="DAPIN"/>
</dbReference>
<dbReference type="GO" id="GO:0042981">
    <property type="term" value="P:regulation of apoptotic process"/>
    <property type="evidence" value="ECO:0007669"/>
    <property type="project" value="InterPro"/>
</dbReference>
<dbReference type="AlphaFoldDB" id="A0A2U9AX05"/>
<organism evidence="9 10">
    <name type="scientific">Scophthalmus maximus</name>
    <name type="common">Turbot</name>
    <name type="synonym">Psetta maxima</name>
    <dbReference type="NCBI Taxonomy" id="52904"/>
    <lineage>
        <taxon>Eukaryota</taxon>
        <taxon>Metazoa</taxon>
        <taxon>Chordata</taxon>
        <taxon>Craniata</taxon>
        <taxon>Vertebrata</taxon>
        <taxon>Euteleostomi</taxon>
        <taxon>Actinopterygii</taxon>
        <taxon>Neopterygii</taxon>
        <taxon>Teleostei</taxon>
        <taxon>Neoteleostei</taxon>
        <taxon>Acanthomorphata</taxon>
        <taxon>Carangaria</taxon>
        <taxon>Pleuronectiformes</taxon>
        <taxon>Pleuronectoidei</taxon>
        <taxon>Scophthalmidae</taxon>
        <taxon>Scophthalmus</taxon>
    </lineage>
</organism>
<dbReference type="FunFam" id="1.10.533.10:FF:000013">
    <property type="entry name" value="Apoptosis-associated speck-like protein containing a CARD"/>
    <property type="match status" value="1"/>
</dbReference>
<sequence length="190" mass="21306">MKKSIADALEDLSEQDFKKFCSALRDRREEPRIRRNRLEGKGFLEVTDVLVTTFTEPEALRVALELLREIDCNDVAKRLDEETAVSAAARPSSGATGAEAGGCADKHFVDTHKVQLISRVSNIAPILDELLVKEVIHEESYAKIRALATSQEKIRELYATSLKGGKTCKDHFYESLKKNEPYLVKDLQGK</sequence>
<dbReference type="Proteomes" id="UP000246464">
    <property type="component" value="Chromosome 1"/>
</dbReference>
<evidence type="ECO:0000256" key="1">
    <source>
        <dbReference type="ARBA" id="ARBA00004110"/>
    </source>
</evidence>
<dbReference type="PANTHER" id="PTHR46985">
    <property type="entry name" value="NACHT, LRR AND PYD DOMAINS-CONTAINING PROTEIN 1"/>
    <property type="match status" value="1"/>
</dbReference>
<dbReference type="GO" id="GO:0006954">
    <property type="term" value="P:inflammatory response"/>
    <property type="evidence" value="ECO:0007669"/>
    <property type="project" value="UniProtKB-KW"/>
</dbReference>
<protein>
    <submittedName>
        <fullName evidence="9">ASC</fullName>
    </submittedName>
</protein>
<dbReference type="InterPro" id="IPR001315">
    <property type="entry name" value="CARD"/>
</dbReference>
<evidence type="ECO:0000313" key="9">
    <source>
        <dbReference type="EMBL" id="AWO96213.1"/>
    </source>
</evidence>
<dbReference type="PANTHER" id="PTHR46985:SF2">
    <property type="entry name" value="APOPTOSIS-ASSOCIATED SPECK-LIKE PROTEIN CONTAINING A CARD"/>
    <property type="match status" value="1"/>
</dbReference>
<dbReference type="InterPro" id="IPR011029">
    <property type="entry name" value="DEATH-like_dom_sf"/>
</dbReference>
<evidence type="ECO:0000256" key="2">
    <source>
        <dbReference type="ARBA" id="ARBA00022490"/>
    </source>
</evidence>
<keyword evidence="6" id="KW-1271">Inflammasome</keyword>
<dbReference type="PROSITE" id="PS50209">
    <property type="entry name" value="CARD"/>
    <property type="match status" value="1"/>
</dbReference>
<dbReference type="EMBL" id="CP026243">
    <property type="protein sequence ID" value="AWO96213.1"/>
    <property type="molecule type" value="Genomic_DNA"/>
</dbReference>
<evidence type="ECO:0000259" key="8">
    <source>
        <dbReference type="PROSITE" id="PS50824"/>
    </source>
</evidence>
<evidence type="ECO:0000256" key="5">
    <source>
        <dbReference type="ARBA" id="ARBA00023198"/>
    </source>
</evidence>
<gene>
    <name evidence="9" type="ORF">SMAX5B_003587</name>
</gene>
<dbReference type="CDD" id="cd08321">
    <property type="entry name" value="Pyrin_ASC-like"/>
    <property type="match status" value="1"/>
</dbReference>
<evidence type="ECO:0000256" key="6">
    <source>
        <dbReference type="ARBA" id="ARBA00023233"/>
    </source>
</evidence>
<evidence type="ECO:0000259" key="7">
    <source>
        <dbReference type="PROSITE" id="PS50209"/>
    </source>
</evidence>
<keyword evidence="4" id="KW-0391">Immunity</keyword>
<dbReference type="SUPFAM" id="SSF47986">
    <property type="entry name" value="DEATH domain"/>
    <property type="match status" value="2"/>
</dbReference>
<feature type="domain" description="Pyrin" evidence="8">
    <location>
        <begin position="1"/>
        <end position="85"/>
    </location>
</feature>
<dbReference type="GO" id="GO:0061702">
    <property type="term" value="C:canonical inflammasome complex"/>
    <property type="evidence" value="ECO:0007669"/>
    <property type="project" value="UniProtKB-SubCell"/>
</dbReference>
<name>A0A2U9AX05_SCOMX</name>
<dbReference type="PROSITE" id="PS50824">
    <property type="entry name" value="DAPIN"/>
    <property type="match status" value="1"/>
</dbReference>
<reference evidence="9 10" key="1">
    <citation type="submission" date="2017-12" db="EMBL/GenBank/DDBJ databases">
        <title>Integrating genomic resources of turbot (Scophthalmus maximus) in depth evaluation of genetic and physical mapping variation across individuals.</title>
        <authorList>
            <person name="Martinez P."/>
        </authorList>
    </citation>
    <scope>NUCLEOTIDE SEQUENCE [LARGE SCALE GENOMIC DNA]</scope>
</reference>
<dbReference type="InterPro" id="IPR033516">
    <property type="entry name" value="CARD8/ASC/NALP1_CARD"/>
</dbReference>
<evidence type="ECO:0000256" key="3">
    <source>
        <dbReference type="ARBA" id="ARBA00022588"/>
    </source>
</evidence>
<dbReference type="Gene3D" id="1.10.533.10">
    <property type="entry name" value="Death Domain, Fas"/>
    <property type="match status" value="2"/>
</dbReference>
<feature type="domain" description="CARD" evidence="7">
    <location>
        <begin position="106"/>
        <end position="190"/>
    </location>
</feature>
<keyword evidence="3" id="KW-0399">Innate immunity</keyword>
<dbReference type="InterPro" id="IPR051249">
    <property type="entry name" value="NLRP_Inflammasome"/>
</dbReference>
<dbReference type="SMART" id="SM01289">
    <property type="entry name" value="PYRIN"/>
    <property type="match status" value="1"/>
</dbReference>
<evidence type="ECO:0000256" key="4">
    <source>
        <dbReference type="ARBA" id="ARBA00022859"/>
    </source>
</evidence>
<evidence type="ECO:0000313" key="10">
    <source>
        <dbReference type="Proteomes" id="UP000246464"/>
    </source>
</evidence>
<proteinExistence type="predicted"/>
<keyword evidence="2" id="KW-0963">Cytoplasm</keyword>
<comment type="subcellular location">
    <subcellularLocation>
        <location evidence="1">Inflammasome</location>
    </subcellularLocation>
</comment>
<keyword evidence="10" id="KW-1185">Reference proteome</keyword>
<dbReference type="GO" id="GO:0045087">
    <property type="term" value="P:innate immune response"/>
    <property type="evidence" value="ECO:0007669"/>
    <property type="project" value="UniProtKB-KW"/>
</dbReference>
<dbReference type="STRING" id="52904.ENSSMAP00000007125"/>
<accession>A0A2U9AX05</accession>
<dbReference type="Pfam" id="PF02758">
    <property type="entry name" value="PYRIN"/>
    <property type="match status" value="1"/>
</dbReference>